<dbReference type="AlphaFoldDB" id="A0A1Y1CL26"/>
<organism evidence="1 2">
    <name type="scientific">Labilibaculum antarcticum</name>
    <dbReference type="NCBI Taxonomy" id="1717717"/>
    <lineage>
        <taxon>Bacteria</taxon>
        <taxon>Pseudomonadati</taxon>
        <taxon>Bacteroidota</taxon>
        <taxon>Bacteroidia</taxon>
        <taxon>Marinilabiliales</taxon>
        <taxon>Marinifilaceae</taxon>
        <taxon>Labilibaculum</taxon>
    </lineage>
</organism>
<protein>
    <submittedName>
        <fullName evidence="1">Uncharacterized protein</fullName>
    </submittedName>
</protein>
<proteinExistence type="predicted"/>
<evidence type="ECO:0000313" key="2">
    <source>
        <dbReference type="Proteomes" id="UP000218267"/>
    </source>
</evidence>
<keyword evidence="2" id="KW-1185">Reference proteome</keyword>
<dbReference type="EMBL" id="AP018042">
    <property type="protein sequence ID" value="BAX81109.1"/>
    <property type="molecule type" value="Genomic_DNA"/>
</dbReference>
<dbReference type="Proteomes" id="UP000218267">
    <property type="component" value="Chromosome"/>
</dbReference>
<evidence type="ECO:0000313" key="1">
    <source>
        <dbReference type="EMBL" id="BAX81109.1"/>
    </source>
</evidence>
<accession>A0A1Y1CL26</accession>
<dbReference type="KEGG" id="mbas:ALGA_2797"/>
<reference evidence="2" key="2">
    <citation type="journal article" date="2020" name="Antonie Van Leeuwenhoek">
        <title>Labilibaculum antarcticum sp. nov., a novel facultative anaerobic, psychrotorelant bacterium isolated from marine sediment of Antarctica.</title>
        <authorList>
            <person name="Watanabe M."/>
            <person name="Kojima H."/>
            <person name="Fukui M."/>
        </authorList>
    </citation>
    <scope>NUCLEOTIDE SEQUENCE [LARGE SCALE GENOMIC DNA]</scope>
    <source>
        <strain evidence="2">SPP2</strain>
    </source>
</reference>
<reference evidence="1 2" key="1">
    <citation type="journal article" date="2018" name="Mar. Genomics">
        <title>Complete genome sequence of Marinifilaceae bacterium strain SPP2, isolated from the Antarctic marine sediment.</title>
        <authorList>
            <person name="Watanabe M."/>
            <person name="Kojima H."/>
            <person name="Fukui M."/>
        </authorList>
    </citation>
    <scope>NUCLEOTIDE SEQUENCE [LARGE SCALE GENOMIC DNA]</scope>
    <source>
        <strain evidence="1 2">SPP2</strain>
    </source>
</reference>
<name>A0A1Y1CL26_9BACT</name>
<dbReference type="OrthoDB" id="1449607at2"/>
<sequence length="150" mass="16912">MRNIIYLGSLLVVLVFAISCDEEEWEAADIEKVPVYAITDIQGKSAPHAIDVYRNNDFMIEFKNANVAVFYDIASYLDHSTDTTYQFTYSMQRPALTTLGADTLITNLYEIKGTKKALNIGTLKIGEVVSLTDTIFTEHAIKINTSERYK</sequence>
<dbReference type="PROSITE" id="PS51257">
    <property type="entry name" value="PROKAR_LIPOPROTEIN"/>
    <property type="match status" value="1"/>
</dbReference>
<dbReference type="RefSeq" id="WP_096430118.1">
    <property type="nucleotide sequence ID" value="NZ_AP018042.1"/>
</dbReference>
<gene>
    <name evidence="1" type="ORF">ALGA_2797</name>
</gene>